<feature type="compositionally biased region" description="Low complexity" evidence="7">
    <location>
        <begin position="709"/>
        <end position="722"/>
    </location>
</feature>
<dbReference type="Gene3D" id="1.10.472.30">
    <property type="entry name" value="Transcription elongation factor S-II, central domain"/>
    <property type="match status" value="1"/>
</dbReference>
<keyword evidence="4" id="KW-0479">Metal-binding</keyword>
<dbReference type="OrthoDB" id="436852at2759"/>
<dbReference type="InParanoid" id="A0A1Y2B6G2"/>
<evidence type="ECO:0000256" key="1">
    <source>
        <dbReference type="ARBA" id="ARBA00002311"/>
    </source>
</evidence>
<feature type="region of interest" description="Disordered" evidence="7">
    <location>
        <begin position="45"/>
        <end position="148"/>
    </location>
</feature>
<dbReference type="InterPro" id="IPR003618">
    <property type="entry name" value="TFIIS_cen_dom"/>
</dbReference>
<evidence type="ECO:0000313" key="9">
    <source>
        <dbReference type="EMBL" id="ORY29695.1"/>
    </source>
</evidence>
<name>A0A1Y2B6G2_9TREE</name>
<evidence type="ECO:0000313" key="10">
    <source>
        <dbReference type="Proteomes" id="UP000193986"/>
    </source>
</evidence>
<dbReference type="Gene3D" id="3.30.40.10">
    <property type="entry name" value="Zinc/RING finger domain, C3HC4 (zinc finger)"/>
    <property type="match status" value="1"/>
</dbReference>
<feature type="domain" description="TFIIS central" evidence="8">
    <location>
        <begin position="159"/>
        <end position="281"/>
    </location>
</feature>
<accession>A0A1Y2B6G2</accession>
<dbReference type="GO" id="GO:0006362">
    <property type="term" value="P:transcription elongation by RNA polymerase I"/>
    <property type="evidence" value="ECO:0007669"/>
    <property type="project" value="TreeGrafter"/>
</dbReference>
<comment type="similarity">
    <text evidence="2">Belongs to the BYE1 family.</text>
</comment>
<dbReference type="PANTHER" id="PTHR11477">
    <property type="entry name" value="TRANSCRIPTION FACTOR S-II ZINC FINGER DOMAIN-CONTAINING PROTEIN"/>
    <property type="match status" value="1"/>
</dbReference>
<dbReference type="GO" id="GO:0006368">
    <property type="term" value="P:transcription elongation by RNA polymerase II"/>
    <property type="evidence" value="ECO:0007669"/>
    <property type="project" value="TreeGrafter"/>
</dbReference>
<dbReference type="GO" id="GO:0005634">
    <property type="term" value="C:nucleus"/>
    <property type="evidence" value="ECO:0007669"/>
    <property type="project" value="TreeGrafter"/>
</dbReference>
<evidence type="ECO:0000256" key="6">
    <source>
        <dbReference type="ARBA" id="ARBA00022833"/>
    </source>
</evidence>
<keyword evidence="5" id="KW-0863">Zinc-finger</keyword>
<comment type="function">
    <text evidence="1">Negative regulator of transcription elongation.</text>
</comment>
<feature type="region of interest" description="Disordered" evidence="7">
    <location>
        <begin position="305"/>
        <end position="334"/>
    </location>
</feature>
<dbReference type="PANTHER" id="PTHR11477:SF11">
    <property type="entry name" value="TRANSCRIPTION FACTOR BYE1"/>
    <property type="match status" value="1"/>
</dbReference>
<proteinExistence type="inferred from homology"/>
<evidence type="ECO:0000259" key="8">
    <source>
        <dbReference type="PROSITE" id="PS51321"/>
    </source>
</evidence>
<dbReference type="Pfam" id="PF07500">
    <property type="entry name" value="TFIIS_M"/>
    <property type="match status" value="1"/>
</dbReference>
<dbReference type="GO" id="GO:0031440">
    <property type="term" value="P:regulation of mRNA 3'-end processing"/>
    <property type="evidence" value="ECO:0007669"/>
    <property type="project" value="TreeGrafter"/>
</dbReference>
<reference evidence="9 10" key="1">
    <citation type="submission" date="2016-07" db="EMBL/GenBank/DDBJ databases">
        <title>Pervasive Adenine N6-methylation of Active Genes in Fungi.</title>
        <authorList>
            <consortium name="DOE Joint Genome Institute"/>
            <person name="Mondo S.J."/>
            <person name="Dannebaum R.O."/>
            <person name="Kuo R.C."/>
            <person name="Labutti K."/>
            <person name="Haridas S."/>
            <person name="Kuo A."/>
            <person name="Salamov A."/>
            <person name="Ahrendt S.R."/>
            <person name="Lipzen A."/>
            <person name="Sullivan W."/>
            <person name="Andreopoulos W.B."/>
            <person name="Clum A."/>
            <person name="Lindquist E."/>
            <person name="Daum C."/>
            <person name="Ramamoorthy G.K."/>
            <person name="Gryganskyi A."/>
            <person name="Culley D."/>
            <person name="Magnuson J.K."/>
            <person name="James T.Y."/>
            <person name="O'Malley M.A."/>
            <person name="Stajich J.E."/>
            <person name="Spatafora J.W."/>
            <person name="Visel A."/>
            <person name="Grigoriev I.V."/>
        </authorList>
    </citation>
    <scope>NUCLEOTIDE SEQUENCE [LARGE SCALE GENOMIC DNA]</scope>
    <source>
        <strain evidence="9 10">68-887.2</strain>
    </source>
</reference>
<feature type="compositionally biased region" description="Basic and acidic residues" evidence="7">
    <location>
        <begin position="764"/>
        <end position="773"/>
    </location>
</feature>
<dbReference type="EMBL" id="MCFC01000024">
    <property type="protein sequence ID" value="ORY29695.1"/>
    <property type="molecule type" value="Genomic_DNA"/>
</dbReference>
<dbReference type="Proteomes" id="UP000193986">
    <property type="component" value="Unassembled WGS sequence"/>
</dbReference>
<dbReference type="InterPro" id="IPR012921">
    <property type="entry name" value="SPOC_C"/>
</dbReference>
<evidence type="ECO:0000256" key="4">
    <source>
        <dbReference type="ARBA" id="ARBA00022723"/>
    </source>
</evidence>
<dbReference type="InterPro" id="IPR011011">
    <property type="entry name" value="Znf_FYVE_PHD"/>
</dbReference>
<evidence type="ECO:0000256" key="2">
    <source>
        <dbReference type="ARBA" id="ARBA00011050"/>
    </source>
</evidence>
<dbReference type="SUPFAM" id="SSF46942">
    <property type="entry name" value="Elongation factor TFIIS domain 2"/>
    <property type="match status" value="1"/>
</dbReference>
<keyword evidence="6" id="KW-0862">Zinc</keyword>
<dbReference type="GO" id="GO:0031564">
    <property type="term" value="P:transcription antitermination"/>
    <property type="evidence" value="ECO:0007669"/>
    <property type="project" value="TreeGrafter"/>
</dbReference>
<dbReference type="Pfam" id="PF07744">
    <property type="entry name" value="SPOC"/>
    <property type="match status" value="1"/>
</dbReference>
<dbReference type="InterPro" id="IPR019787">
    <property type="entry name" value="Znf_PHD-finger"/>
</dbReference>
<dbReference type="GO" id="GO:0000977">
    <property type="term" value="F:RNA polymerase II transcription regulatory region sequence-specific DNA binding"/>
    <property type="evidence" value="ECO:0007669"/>
    <property type="project" value="TreeGrafter"/>
</dbReference>
<protein>
    <recommendedName>
        <fullName evidence="3">Transcription factor BYE1</fullName>
    </recommendedName>
</protein>
<keyword evidence="10" id="KW-1185">Reference proteome</keyword>
<feature type="compositionally biased region" description="Basic and acidic residues" evidence="7">
    <location>
        <begin position="305"/>
        <end position="315"/>
    </location>
</feature>
<dbReference type="GO" id="GO:0008270">
    <property type="term" value="F:zinc ion binding"/>
    <property type="evidence" value="ECO:0007669"/>
    <property type="project" value="UniProtKB-KW"/>
</dbReference>
<feature type="compositionally biased region" description="Polar residues" evidence="7">
    <location>
        <begin position="669"/>
        <end position="678"/>
    </location>
</feature>
<dbReference type="Pfam" id="PF00628">
    <property type="entry name" value="PHD"/>
    <property type="match status" value="1"/>
</dbReference>
<dbReference type="STRING" id="71784.A0A1Y2B6G2"/>
<evidence type="ECO:0000256" key="7">
    <source>
        <dbReference type="SAM" id="MobiDB-lite"/>
    </source>
</evidence>
<dbReference type="PROSITE" id="PS51321">
    <property type="entry name" value="TFIIS_CENTRAL"/>
    <property type="match status" value="1"/>
</dbReference>
<feature type="compositionally biased region" description="Basic residues" evidence="7">
    <location>
        <begin position="65"/>
        <end position="75"/>
    </location>
</feature>
<dbReference type="CDD" id="cd21538">
    <property type="entry name" value="SPOC_TFIIS"/>
    <property type="match status" value="1"/>
</dbReference>
<comment type="caution">
    <text evidence="9">The sequence shown here is derived from an EMBL/GenBank/DDBJ whole genome shotgun (WGS) entry which is preliminary data.</text>
</comment>
<feature type="region of interest" description="Disordered" evidence="7">
    <location>
        <begin position="667"/>
        <end position="783"/>
    </location>
</feature>
<dbReference type="GO" id="GO:0001139">
    <property type="term" value="F:RNA polymerase II complex recruiting activity"/>
    <property type="evidence" value="ECO:0007669"/>
    <property type="project" value="TreeGrafter"/>
</dbReference>
<dbReference type="AlphaFoldDB" id="A0A1Y2B6G2"/>
<evidence type="ECO:0000256" key="3">
    <source>
        <dbReference type="ARBA" id="ARBA00021616"/>
    </source>
</evidence>
<dbReference type="InterPro" id="IPR036575">
    <property type="entry name" value="TFIIS_cen_dom_sf"/>
</dbReference>
<dbReference type="SUPFAM" id="SSF57903">
    <property type="entry name" value="FYVE/PHD zinc finger"/>
    <property type="match status" value="1"/>
</dbReference>
<feature type="compositionally biased region" description="Pro residues" evidence="7">
    <location>
        <begin position="697"/>
        <end position="708"/>
    </location>
</feature>
<feature type="compositionally biased region" description="Basic and acidic residues" evidence="7">
    <location>
        <begin position="323"/>
        <end position="334"/>
    </location>
</feature>
<organism evidence="9 10">
    <name type="scientific">Naematelia encephala</name>
    <dbReference type="NCBI Taxonomy" id="71784"/>
    <lineage>
        <taxon>Eukaryota</taxon>
        <taxon>Fungi</taxon>
        <taxon>Dikarya</taxon>
        <taxon>Basidiomycota</taxon>
        <taxon>Agaricomycotina</taxon>
        <taxon>Tremellomycetes</taxon>
        <taxon>Tremellales</taxon>
        <taxon>Naemateliaceae</taxon>
        <taxon>Naematelia</taxon>
    </lineage>
</organism>
<gene>
    <name evidence="9" type="ORF">BCR39DRAFT_588270</name>
</gene>
<evidence type="ECO:0000256" key="5">
    <source>
        <dbReference type="ARBA" id="ARBA00022771"/>
    </source>
</evidence>
<feature type="compositionally biased region" description="Basic and acidic residues" evidence="7">
    <location>
        <begin position="725"/>
        <end position="757"/>
    </location>
</feature>
<sequence>MIECGSCNDWFHFDCVNLDEDEAERIHTYICPDCETSTGQKTSHTFDIATFPSPSPPPGVERSPAKRKTPAKAKNAKPTFASSPAPSASSSHSSSDDDASDAAVDSASSDDDRPAPSDGSFKRPAPKRARISSSALKATAPDKKPQVKRASTGFGLLPARLHVQKKLSEVVKGLFGDAMSGEEADRYAAVIEEGVWAAFKDVVGGKDAAGGRYKTQFNLLHSSLPKARSDLRDSIISRSLSPAQIATLTPSDLASTERLEEIKRAQQAVLEQTVKAKEDVSGIRFVRDGFEKVEDSREKELASLQRQEEAARRESIVAASTPEKPDVPDTPTREALLKSPSASVSVQMHDEHDNTAADVLSSFAPVPQRTPSIDIPPSPTTRQSFSLTSAWTAPTKLDMDELDFGAGDQSALDLSDIIVEQEPEEIEPEEEEKQPSEMDLFLAQPIVWSGGINNPADASPITPKMDARLISARSVQPPWSLLLPHPTVDITGRVPIKSSLKFLSESRLSPAKELITVAFSLDGDASAEQRARWEHLVEFHLSRDRHALYLPYGQNSASVPPGAAKELYLVPMRPSDPSPEFTDLIDGYSLPAERTESILLGVFIANREIAPIPTVQSPVANVPPPPPPPLQQQQQPQPQPMLPNEKLQALMASLNPAALQSALAGSASPVTQGGTTPLAQPPIVYPAQAYPPSGYTPQPPYPPYPPSVSHPYADAPAGYAPPQHYRQDSYEARGARYDNEPPMRRRNDRERSPERRGGGGGGGRGRDFNKQRDSGWGSRGRGR</sequence>
<feature type="region of interest" description="Disordered" evidence="7">
    <location>
        <begin position="616"/>
        <end position="641"/>
    </location>
</feature>
<feature type="compositionally biased region" description="Pro residues" evidence="7">
    <location>
        <begin position="621"/>
        <end position="630"/>
    </location>
</feature>
<feature type="compositionally biased region" description="Low complexity" evidence="7">
    <location>
        <begin position="76"/>
        <end position="93"/>
    </location>
</feature>
<dbReference type="InterPro" id="IPR013083">
    <property type="entry name" value="Znf_RING/FYVE/PHD"/>
</dbReference>